<proteinExistence type="predicted"/>
<comment type="caution">
    <text evidence="2">The sequence shown here is derived from an EMBL/GenBank/DDBJ whole genome shotgun (WGS) entry which is preliminary data.</text>
</comment>
<sequence length="284" mass="32247">MLKNPAATKLLTATELHALDTRIAANAHRLLIKQTPNFETGQPSKQKSTRGPKPKVITNPFYGFIGRDTRWGRYPGFAMDIIEGIARLDWHDRPIDVGGKSMPLSVRSLVRVLEILPAIHNEAIEETLKLKPRHSRRYFRAIKLIIPRMMNSRPRSLIHEMDGTCPDAIAIPKVSTHDWEDCDDANPPDPEVLARLHYDLRTLTQFRSSEDYEAEYEAELSKEFIPPAIVQLPRRPDHPQKANVMRMLKEGVQIKPIARATGVDPKTIRKWKYEAAGLEASQAA</sequence>
<dbReference type="EMBL" id="JACGCX010000024">
    <property type="protein sequence ID" value="MBA6100131.1"/>
    <property type="molecule type" value="Genomic_DNA"/>
</dbReference>
<dbReference type="GO" id="GO:0006313">
    <property type="term" value="P:DNA transposition"/>
    <property type="evidence" value="ECO:0007669"/>
    <property type="project" value="InterPro"/>
</dbReference>
<organism evidence="2 3">
    <name type="scientific">Pseudomonas juntendi</name>
    <dbReference type="NCBI Taxonomy" id="2666183"/>
    <lineage>
        <taxon>Bacteria</taxon>
        <taxon>Pseudomonadati</taxon>
        <taxon>Pseudomonadota</taxon>
        <taxon>Gammaproteobacteria</taxon>
        <taxon>Pseudomonadales</taxon>
        <taxon>Pseudomonadaceae</taxon>
        <taxon>Pseudomonas</taxon>
    </lineage>
</organism>
<evidence type="ECO:0000313" key="3">
    <source>
        <dbReference type="Proteomes" id="UP000545074"/>
    </source>
</evidence>
<dbReference type="Proteomes" id="UP000545074">
    <property type="component" value="Unassembled WGS sequence"/>
</dbReference>
<feature type="compositionally biased region" description="Polar residues" evidence="1">
    <location>
        <begin position="34"/>
        <end position="46"/>
    </location>
</feature>
<dbReference type="RefSeq" id="WP_182390420.1">
    <property type="nucleotide sequence ID" value="NZ_JACGCX010000024.1"/>
</dbReference>
<accession>A0A7W2KKL7</accession>
<dbReference type="InterPro" id="IPR002514">
    <property type="entry name" value="Transposase_8"/>
</dbReference>
<reference evidence="2 3" key="1">
    <citation type="submission" date="2020-07" db="EMBL/GenBank/DDBJ databases">
        <title>Diversity of carbapenemase encoding genes among Pseudomonas putida group clinical isolates in a tertiary Brazilian hospital.</title>
        <authorList>
            <person name="Alberto-Lei F."/>
            <person name="Nodari C.S."/>
            <person name="Streling A.P."/>
            <person name="Paulino J.T."/>
            <person name="Bessa-Neto F.O."/>
            <person name="Cayo R."/>
            <person name="Gales A.C."/>
        </authorList>
    </citation>
    <scope>NUCLEOTIDE SEQUENCE [LARGE SCALE GENOMIC DNA]</scope>
    <source>
        <strain evidence="2 3">12815</strain>
    </source>
</reference>
<evidence type="ECO:0000313" key="2">
    <source>
        <dbReference type="EMBL" id="MBA6100131.1"/>
    </source>
</evidence>
<feature type="region of interest" description="Disordered" evidence="1">
    <location>
        <begin position="34"/>
        <end position="55"/>
    </location>
</feature>
<dbReference type="GO" id="GO:0003677">
    <property type="term" value="F:DNA binding"/>
    <property type="evidence" value="ECO:0007669"/>
    <property type="project" value="InterPro"/>
</dbReference>
<protein>
    <submittedName>
        <fullName evidence="2">Helix-turn-helix domain-containing protein</fullName>
    </submittedName>
</protein>
<dbReference type="Pfam" id="PF01527">
    <property type="entry name" value="HTH_Tnp_1"/>
    <property type="match status" value="1"/>
</dbReference>
<dbReference type="GO" id="GO:0004803">
    <property type="term" value="F:transposase activity"/>
    <property type="evidence" value="ECO:0007669"/>
    <property type="project" value="InterPro"/>
</dbReference>
<gene>
    <name evidence="2" type="ORF">H4C80_23865</name>
</gene>
<dbReference type="AlphaFoldDB" id="A0A7W2KKL7"/>
<name>A0A7W2KKL7_9PSED</name>
<evidence type="ECO:0000256" key="1">
    <source>
        <dbReference type="SAM" id="MobiDB-lite"/>
    </source>
</evidence>